<dbReference type="PANTHER" id="PTHR33827:SF7">
    <property type="entry name" value="PROTEIN SAWADEE HOMEODOMAIN HOMOLOG 2"/>
    <property type="match status" value="1"/>
</dbReference>
<dbReference type="SUPFAM" id="SSF46689">
    <property type="entry name" value="Homeodomain-like"/>
    <property type="match status" value="1"/>
</dbReference>
<dbReference type="CDD" id="cd00086">
    <property type="entry name" value="homeodomain"/>
    <property type="match status" value="1"/>
</dbReference>
<feature type="compositionally biased region" description="Low complexity" evidence="3">
    <location>
        <begin position="450"/>
        <end position="459"/>
    </location>
</feature>
<keyword evidence="2" id="KW-0238">DNA-binding</keyword>
<feature type="compositionally biased region" description="Polar residues" evidence="3">
    <location>
        <begin position="125"/>
        <end position="134"/>
    </location>
</feature>
<dbReference type="eggNOG" id="ENOG502QSY0">
    <property type="taxonomic scope" value="Eukaryota"/>
</dbReference>
<feature type="compositionally biased region" description="Basic and acidic residues" evidence="3">
    <location>
        <begin position="400"/>
        <end position="426"/>
    </location>
</feature>
<feature type="compositionally biased region" description="Polar residues" evidence="3">
    <location>
        <begin position="647"/>
        <end position="660"/>
    </location>
</feature>
<dbReference type="PROSITE" id="PS50071">
    <property type="entry name" value="HOMEOBOX_2"/>
    <property type="match status" value="1"/>
</dbReference>
<feature type="compositionally biased region" description="Low complexity" evidence="3">
    <location>
        <begin position="753"/>
        <end position="762"/>
    </location>
</feature>
<dbReference type="Pfam" id="PF16719">
    <property type="entry name" value="SAWADEE"/>
    <property type="match status" value="1"/>
</dbReference>
<dbReference type="Proteomes" id="UP000189701">
    <property type="component" value="Unplaced"/>
</dbReference>
<evidence type="ECO:0000313" key="6">
    <source>
        <dbReference type="RefSeq" id="XP_009758415.1"/>
    </source>
</evidence>
<dbReference type="InterPro" id="IPR009057">
    <property type="entry name" value="Homeodomain-like_sf"/>
</dbReference>
<feature type="region of interest" description="Disordered" evidence="3">
    <location>
        <begin position="684"/>
        <end position="912"/>
    </location>
</feature>
<dbReference type="AlphaFoldDB" id="A0A1U7V9C7"/>
<dbReference type="GO" id="GO:0005634">
    <property type="term" value="C:nucleus"/>
    <property type="evidence" value="ECO:0007669"/>
    <property type="project" value="UniProtKB-SubCell"/>
</dbReference>
<dbReference type="InterPro" id="IPR032001">
    <property type="entry name" value="SAWADEE_dom"/>
</dbReference>
<feature type="compositionally biased region" description="Basic and acidic residues" evidence="3">
    <location>
        <begin position="789"/>
        <end position="798"/>
    </location>
</feature>
<feature type="domain" description="Homeobox" evidence="4">
    <location>
        <begin position="13"/>
        <end position="77"/>
    </location>
</feature>
<dbReference type="Gene3D" id="2.30.30.140">
    <property type="match status" value="1"/>
</dbReference>
<dbReference type="PANTHER" id="PTHR33827">
    <property type="entry name" value="PROTEIN SAWADEE HOMEODOMAIN HOMOLOG 2"/>
    <property type="match status" value="1"/>
</dbReference>
<dbReference type="STRING" id="4096.A0A1U7V9C7"/>
<dbReference type="OrthoDB" id="2018059at2759"/>
<feature type="compositionally biased region" description="Polar residues" evidence="3">
    <location>
        <begin position="344"/>
        <end position="357"/>
    </location>
</feature>
<evidence type="ECO:0000256" key="1">
    <source>
        <dbReference type="ARBA" id="ARBA00004123"/>
    </source>
</evidence>
<feature type="region of interest" description="Disordered" evidence="3">
    <location>
        <begin position="618"/>
        <end position="661"/>
    </location>
</feature>
<feature type="region of interest" description="Disordered" evidence="3">
    <location>
        <begin position="125"/>
        <end position="147"/>
    </location>
</feature>
<feature type="compositionally biased region" description="Polar residues" evidence="3">
    <location>
        <begin position="618"/>
        <end position="636"/>
    </location>
</feature>
<evidence type="ECO:0000256" key="3">
    <source>
        <dbReference type="SAM" id="MobiDB-lite"/>
    </source>
</evidence>
<dbReference type="InterPro" id="IPR039276">
    <property type="entry name" value="SHH1/2"/>
</dbReference>
<dbReference type="GO" id="GO:0003682">
    <property type="term" value="F:chromatin binding"/>
    <property type="evidence" value="ECO:0007669"/>
    <property type="project" value="InterPro"/>
</dbReference>
<feature type="compositionally biased region" description="Basic and acidic residues" evidence="3">
    <location>
        <begin position="888"/>
        <end position="897"/>
    </location>
</feature>
<name>A0A1U7V9C7_NICSY</name>
<dbReference type="SMART" id="SM00389">
    <property type="entry name" value="HOX"/>
    <property type="match status" value="1"/>
</dbReference>
<sequence>MGRPPSNGGPTFRFNATEVAEMEAILQAHNATMPAREVLVALAEKFSSSAERSGKIMVQMKQVWNWFQNRRYAIRAKTAKVPGKFSTPSVPQSDSAMVRTPAKLSASPVPQSDPAAVRIMPQASQPISSPQVKSMPQAPQPLPAPSVAAQNVGRSASDNIQMEFEAKSARDGAWYDVASFLSHRSVETADPEVLVRFAGFGAEEDEWVNVCKHVRQRSLPCESSECVAVLPGDLILCFQEGKEQALYFDAHVLDAQRRRHDVRGCRCRFLVRYDHDQSEEIVPLRKVCRRPETDYRLQQLNAESLKQQKIGNDITRGNTTKVYPPSETTQKAQTESRIKPAEPTQKQPAPEDTTNAVPNVAPMQLQKSSTDSLIGNTLAETTPQRMEEMKEKPVAGTTEVPREEKREMPLAERMNEAPAETAEKSPAETTLKPPAASTSKSDEAPEEPPTETTLKPAAASTTKPDEAPEQPPAETTLKPLAPSTSKPDEAPEKSPVETPLKPPAASTSKPDEEACPTDAKPPVFSLVLICYDMLVSTVVLWLKSATEERSPLVSLHAKWFLNSQGAIFRHGGINYRQLLQLKEIVPLRKVCRRPETDYRLQQLNAESLKQQKIGNDITRGNTTKVYPPSETTQKAQTESRIKPAEPTQKQPAPEDTTNAVPNVAPMQLQKSSTDSLIGNTLAETTPQRMEEMKEKPVAGTTEVPREEKREMPLAERMNEAPAETAEKSPAETTLKPPAASTSKSDEAPEEPPTETTLKPAAASTTKPDEAPEQPPAETTLKPLAPSTSKPDEAPEKSPVETPLKPPAASTSKPDEEPEKSPAETPLKPPAASTSKPDEEPEQPPAETTLKPPAASMSKPDEEPEQPPAETTLKPQADSTSKLAEAPEEQPKEEEHVDAGATTTSMDHDDASV</sequence>
<dbReference type="InterPro" id="IPR001356">
    <property type="entry name" value="HD"/>
</dbReference>
<reference evidence="6" key="2">
    <citation type="submission" date="2025-08" db="UniProtKB">
        <authorList>
            <consortium name="RefSeq"/>
        </authorList>
    </citation>
    <scope>IDENTIFICATION</scope>
    <source>
        <tissue evidence="6">Leaf</tissue>
    </source>
</reference>
<feature type="compositionally biased region" description="Basic and acidic residues" evidence="3">
    <location>
        <begin position="486"/>
        <end position="495"/>
    </location>
</feature>
<keyword evidence="5" id="KW-1185">Reference proteome</keyword>
<dbReference type="GO" id="GO:0003677">
    <property type="term" value="F:DNA binding"/>
    <property type="evidence" value="ECO:0007669"/>
    <property type="project" value="UniProtKB-UniRule"/>
</dbReference>
<feature type="region of interest" description="Disordered" evidence="3">
    <location>
        <begin position="309"/>
        <end position="358"/>
    </location>
</feature>
<comment type="subcellular location">
    <subcellularLocation>
        <location evidence="1 2">Nucleus</location>
    </subcellularLocation>
</comment>
<feature type="region of interest" description="Disordered" evidence="3">
    <location>
        <begin position="381"/>
        <end position="518"/>
    </location>
</feature>
<feature type="compositionally biased region" description="Polar residues" evidence="3">
    <location>
        <begin position="872"/>
        <end position="881"/>
    </location>
</feature>
<keyword evidence="2" id="KW-0539">Nucleus</keyword>
<organism evidence="5 6">
    <name type="scientific">Nicotiana sylvestris</name>
    <name type="common">Wood tobacco</name>
    <name type="synonym">South American tobacco</name>
    <dbReference type="NCBI Taxonomy" id="4096"/>
    <lineage>
        <taxon>Eukaryota</taxon>
        <taxon>Viridiplantae</taxon>
        <taxon>Streptophyta</taxon>
        <taxon>Embryophyta</taxon>
        <taxon>Tracheophyta</taxon>
        <taxon>Spermatophyta</taxon>
        <taxon>Magnoliopsida</taxon>
        <taxon>eudicotyledons</taxon>
        <taxon>Gunneridae</taxon>
        <taxon>Pentapetalae</taxon>
        <taxon>asterids</taxon>
        <taxon>lamiids</taxon>
        <taxon>Solanales</taxon>
        <taxon>Solanaceae</taxon>
        <taxon>Nicotianoideae</taxon>
        <taxon>Nicotianeae</taxon>
        <taxon>Nicotiana</taxon>
    </lineage>
</organism>
<evidence type="ECO:0000256" key="2">
    <source>
        <dbReference type="PROSITE-ProRule" id="PRU00108"/>
    </source>
</evidence>
<keyword evidence="2" id="KW-0371">Homeobox</keyword>
<dbReference type="Gene3D" id="2.40.50.40">
    <property type="match status" value="1"/>
</dbReference>
<evidence type="ECO:0000259" key="4">
    <source>
        <dbReference type="PROSITE" id="PS50071"/>
    </source>
</evidence>
<reference evidence="5" key="1">
    <citation type="journal article" date="2013" name="Genome Biol.">
        <title>Reference genomes and transcriptomes of Nicotiana sylvestris and Nicotiana tomentosiformis.</title>
        <authorList>
            <person name="Sierro N."/>
            <person name="Battey J.N."/>
            <person name="Ouadi S."/>
            <person name="Bovet L."/>
            <person name="Goepfert S."/>
            <person name="Bakaher N."/>
            <person name="Peitsch M.C."/>
            <person name="Ivanov N.V."/>
        </authorList>
    </citation>
    <scope>NUCLEOTIDE SEQUENCE [LARGE SCALE GENOMIC DNA]</scope>
</reference>
<evidence type="ECO:0000313" key="5">
    <source>
        <dbReference type="Proteomes" id="UP000189701"/>
    </source>
</evidence>
<feature type="compositionally biased region" description="Basic and acidic residues" evidence="3">
    <location>
        <begin position="812"/>
        <end position="821"/>
    </location>
</feature>
<dbReference type="RefSeq" id="XP_009758415.1">
    <property type="nucleotide sequence ID" value="XM_009760113.1"/>
</dbReference>
<feature type="DNA-binding region" description="Homeobox" evidence="2">
    <location>
        <begin position="15"/>
        <end position="78"/>
    </location>
</feature>
<gene>
    <name evidence="6" type="primary">LOC104211114</name>
</gene>
<feature type="compositionally biased region" description="Basic and acidic residues" evidence="3">
    <location>
        <begin position="703"/>
        <end position="729"/>
    </location>
</feature>
<protein>
    <submittedName>
        <fullName evidence="6">Proteoglycan 4-like</fullName>
    </submittedName>
</protein>
<feature type="compositionally biased region" description="Polar residues" evidence="3">
    <location>
        <begin position="309"/>
        <end position="333"/>
    </location>
</feature>
<proteinExistence type="predicted"/>
<accession>A0A1U7V9C7</accession>